<dbReference type="InterPro" id="IPR038740">
    <property type="entry name" value="BioF2-like_GNAT_dom"/>
</dbReference>
<dbReference type="AlphaFoldDB" id="A0A0J7M0J6"/>
<keyword evidence="2" id="KW-0808">Transferase</keyword>
<gene>
    <name evidence="2" type="ORF">Msub_10811</name>
</gene>
<keyword evidence="3" id="KW-1185">Reference proteome</keyword>
<proteinExistence type="predicted"/>
<protein>
    <submittedName>
        <fullName evidence="2">Acetyltransferase (GNAT) domain</fullName>
    </submittedName>
</protein>
<sequence length="325" mass="37606">MSLFQTKAWQSAWWETWGNQKGFRLLREWDGRVSGLYESRYRFKGLLPVRSLQFVGTSYRELRTPRTEYNQFCPDNLSGQPLLRDMDEMLQADPWTEAVFNDLRTGSEELSALVTIAATHNWAFRITASDNGYAVSTSGSFDNYIASLGANSRLRLFNRRKILESLGGVRQENLWPSNSDEFFQHLNRFHVARWQKNCVTPTSLEFHKKFLSRVEAEGGKPLLSALYCDGNVVSVLYNVWFRGVVYNIQAGFDEDFHRKLSLGSLHLGYAIEEAFNAQDTHRLDLLAGQGKHEDYKSRFATDQYQFISIMLVKSVLFRALYWMRG</sequence>
<dbReference type="STRING" id="1658765.Msub_10811"/>
<feature type="domain" description="BioF2-like acetyltransferase" evidence="1">
    <location>
        <begin position="155"/>
        <end position="297"/>
    </location>
</feature>
<dbReference type="PATRIC" id="fig|1658765.3.peg.805"/>
<comment type="caution">
    <text evidence="2">The sequence shown here is derived from an EMBL/GenBank/DDBJ whole genome shotgun (WGS) entry which is preliminary data.</text>
</comment>
<dbReference type="Pfam" id="PF13480">
    <property type="entry name" value="Acetyltransf_6"/>
    <property type="match status" value="1"/>
</dbReference>
<dbReference type="SUPFAM" id="SSF55729">
    <property type="entry name" value="Acyl-CoA N-acyltransferases (Nat)"/>
    <property type="match status" value="1"/>
</dbReference>
<dbReference type="GO" id="GO:0016740">
    <property type="term" value="F:transferase activity"/>
    <property type="evidence" value="ECO:0007669"/>
    <property type="project" value="UniProtKB-KW"/>
</dbReference>
<dbReference type="EMBL" id="LFBU01000001">
    <property type="protein sequence ID" value="KMQ74625.1"/>
    <property type="molecule type" value="Genomic_DNA"/>
</dbReference>
<dbReference type="InterPro" id="IPR016181">
    <property type="entry name" value="Acyl_CoA_acyltransferase"/>
</dbReference>
<accession>A0A0J7M0J6</accession>
<organism evidence="2 3">
    <name type="scientific">Marinobacter subterrani</name>
    <dbReference type="NCBI Taxonomy" id="1658765"/>
    <lineage>
        <taxon>Bacteria</taxon>
        <taxon>Pseudomonadati</taxon>
        <taxon>Pseudomonadota</taxon>
        <taxon>Gammaproteobacteria</taxon>
        <taxon>Pseudomonadales</taxon>
        <taxon>Marinobacteraceae</taxon>
        <taxon>Marinobacter</taxon>
    </lineage>
</organism>
<dbReference type="OrthoDB" id="9808976at2"/>
<dbReference type="RefSeq" id="WP_048494809.1">
    <property type="nucleotide sequence ID" value="NZ_LFBU01000001.1"/>
</dbReference>
<reference evidence="2 3" key="1">
    <citation type="submission" date="2015-06" db="EMBL/GenBank/DDBJ databases">
        <title>Marinobacter subterrani, a genetically tractable neutrophilic iron-oxidizing strain isolated from the Soudan Iron Mine.</title>
        <authorList>
            <person name="Bonis B.M."/>
            <person name="Gralnick J.A."/>
        </authorList>
    </citation>
    <scope>NUCLEOTIDE SEQUENCE [LARGE SCALE GENOMIC DNA]</scope>
    <source>
        <strain evidence="2 3">JG233</strain>
    </source>
</reference>
<evidence type="ECO:0000259" key="1">
    <source>
        <dbReference type="Pfam" id="PF13480"/>
    </source>
</evidence>
<dbReference type="Gene3D" id="3.40.630.30">
    <property type="match status" value="1"/>
</dbReference>
<evidence type="ECO:0000313" key="2">
    <source>
        <dbReference type="EMBL" id="KMQ74625.1"/>
    </source>
</evidence>
<name>A0A0J7M0J6_9GAMM</name>
<evidence type="ECO:0000313" key="3">
    <source>
        <dbReference type="Proteomes" id="UP000036102"/>
    </source>
</evidence>
<dbReference type="Proteomes" id="UP000036102">
    <property type="component" value="Unassembled WGS sequence"/>
</dbReference>